<proteinExistence type="predicted"/>
<feature type="transmembrane region" description="Helical" evidence="1">
    <location>
        <begin position="12"/>
        <end position="38"/>
    </location>
</feature>
<keyword evidence="1" id="KW-0812">Transmembrane</keyword>
<organism evidence="2 3">
    <name type="scientific">Garicola koreensis</name>
    <dbReference type="NCBI Taxonomy" id="1262554"/>
    <lineage>
        <taxon>Bacteria</taxon>
        <taxon>Bacillati</taxon>
        <taxon>Actinomycetota</taxon>
        <taxon>Actinomycetes</taxon>
        <taxon>Micrococcales</taxon>
        <taxon>Micrococcaceae</taxon>
        <taxon>Garicola</taxon>
    </lineage>
</organism>
<protein>
    <recommendedName>
        <fullName evidence="4">DUF2975 domain-containing protein</fullName>
    </recommendedName>
</protein>
<keyword evidence="3" id="KW-1185">Reference proteome</keyword>
<reference evidence="2 3" key="1">
    <citation type="submission" date="2020-08" db="EMBL/GenBank/DDBJ databases">
        <title>Sequencing the genomes of 1000 actinobacteria strains.</title>
        <authorList>
            <person name="Klenk H.-P."/>
        </authorList>
    </citation>
    <scope>NUCLEOTIDE SEQUENCE [LARGE SCALE GENOMIC DNA]</scope>
    <source>
        <strain evidence="2 3">DSM 28238</strain>
    </source>
</reference>
<dbReference type="InterPro" id="IPR021354">
    <property type="entry name" value="DUF2975"/>
</dbReference>
<evidence type="ECO:0000313" key="2">
    <source>
        <dbReference type="EMBL" id="MBB3667856.1"/>
    </source>
</evidence>
<sequence>MSNHLAVTALRTMLVAALVVIAAVQIVGLPWLSGVVAADLPDAAHMRWPILTLAILGLLCVQVGIICTLRLLGFARSGEVFSSRAFGWVDGIIGAFLGGSLVCVATIGYQSAVAAAPPGWMLMLLGGVVTGLALALLMTVMRTLLVRATTLKSEMDVVI</sequence>
<gene>
    <name evidence="2" type="ORF">FHX47_001478</name>
</gene>
<feature type="transmembrane region" description="Helical" evidence="1">
    <location>
        <begin position="85"/>
        <end position="108"/>
    </location>
</feature>
<feature type="transmembrane region" description="Helical" evidence="1">
    <location>
        <begin position="120"/>
        <end position="145"/>
    </location>
</feature>
<dbReference type="EMBL" id="JACIBT010000004">
    <property type="protein sequence ID" value="MBB3667856.1"/>
    <property type="molecule type" value="Genomic_DNA"/>
</dbReference>
<evidence type="ECO:0008006" key="4">
    <source>
        <dbReference type="Google" id="ProtNLM"/>
    </source>
</evidence>
<dbReference type="Proteomes" id="UP000547528">
    <property type="component" value="Unassembled WGS sequence"/>
</dbReference>
<feature type="transmembrane region" description="Helical" evidence="1">
    <location>
        <begin position="50"/>
        <end position="73"/>
    </location>
</feature>
<dbReference type="AlphaFoldDB" id="A0A7W5TQI0"/>
<keyword evidence="1" id="KW-1133">Transmembrane helix</keyword>
<dbReference type="RefSeq" id="WP_183358272.1">
    <property type="nucleotide sequence ID" value="NZ_BAABKR010000016.1"/>
</dbReference>
<evidence type="ECO:0000313" key="3">
    <source>
        <dbReference type="Proteomes" id="UP000547528"/>
    </source>
</evidence>
<accession>A0A7W5TQI0</accession>
<comment type="caution">
    <text evidence="2">The sequence shown here is derived from an EMBL/GenBank/DDBJ whole genome shotgun (WGS) entry which is preliminary data.</text>
</comment>
<keyword evidence="1" id="KW-0472">Membrane</keyword>
<evidence type="ECO:0000256" key="1">
    <source>
        <dbReference type="SAM" id="Phobius"/>
    </source>
</evidence>
<name>A0A7W5TQI0_9MICC</name>
<dbReference type="Pfam" id="PF11188">
    <property type="entry name" value="DUF2975"/>
    <property type="match status" value="1"/>
</dbReference>